<evidence type="ECO:0000313" key="2">
    <source>
        <dbReference type="Proteomes" id="UP000230423"/>
    </source>
</evidence>
<keyword evidence="2" id="KW-1185">Reference proteome</keyword>
<protein>
    <submittedName>
        <fullName evidence="1">Uncharacterized protein</fullName>
    </submittedName>
</protein>
<dbReference type="OrthoDB" id="660759at2759"/>
<name>A0A2G9V2Y7_TELCI</name>
<accession>A0A2G9V2Y7</accession>
<reference evidence="1 2" key="1">
    <citation type="submission" date="2015-09" db="EMBL/GenBank/DDBJ databases">
        <title>Draft genome of the parasitic nematode Teladorsagia circumcincta isolate WARC Sus (inbred).</title>
        <authorList>
            <person name="Mitreva M."/>
        </authorList>
    </citation>
    <scope>NUCLEOTIDE SEQUENCE [LARGE SCALE GENOMIC DNA]</scope>
    <source>
        <strain evidence="1 2">S</strain>
    </source>
</reference>
<dbReference type="AlphaFoldDB" id="A0A2G9V2Y7"/>
<organism evidence="1 2">
    <name type="scientific">Teladorsagia circumcincta</name>
    <name type="common">Brown stomach worm</name>
    <name type="synonym">Ostertagia circumcincta</name>
    <dbReference type="NCBI Taxonomy" id="45464"/>
    <lineage>
        <taxon>Eukaryota</taxon>
        <taxon>Metazoa</taxon>
        <taxon>Ecdysozoa</taxon>
        <taxon>Nematoda</taxon>
        <taxon>Chromadorea</taxon>
        <taxon>Rhabditida</taxon>
        <taxon>Rhabditina</taxon>
        <taxon>Rhabditomorpha</taxon>
        <taxon>Strongyloidea</taxon>
        <taxon>Trichostrongylidae</taxon>
        <taxon>Teladorsagia</taxon>
    </lineage>
</organism>
<sequence length="142" mass="15676">MFMGIAGLIQNVKILNNCEKFTIKRLGDQPKAKISGICTDIGSLLIAAKFKSGWLRPRVDIAKFLTIPLKKGVSEKNASLFCLTCPVVNEGFGSCRVGSDKIWQELRTFMLSYVPGGERGLRFMSSIFTGFIRKSPTTVLPI</sequence>
<dbReference type="EMBL" id="KZ345027">
    <property type="protein sequence ID" value="PIO76847.1"/>
    <property type="molecule type" value="Genomic_DNA"/>
</dbReference>
<gene>
    <name evidence="1" type="ORF">TELCIR_01092</name>
</gene>
<proteinExistence type="predicted"/>
<dbReference type="Proteomes" id="UP000230423">
    <property type="component" value="Unassembled WGS sequence"/>
</dbReference>
<evidence type="ECO:0000313" key="1">
    <source>
        <dbReference type="EMBL" id="PIO76847.1"/>
    </source>
</evidence>